<dbReference type="InterPro" id="IPR041577">
    <property type="entry name" value="RT_RNaseH_2"/>
</dbReference>
<keyword evidence="1" id="KW-0511">Multifunctional enzyme</keyword>
<dbReference type="EnsemblMetazoa" id="Aqu2.1.35679_001">
    <property type="protein sequence ID" value="Aqu2.1.35679_001"/>
    <property type="gene ID" value="Aqu2.1.35679"/>
</dbReference>
<feature type="domain" description="Reverse transcriptase/retrotransposon-derived protein RNase H-like" evidence="2">
    <location>
        <begin position="70"/>
        <end position="152"/>
    </location>
</feature>
<dbReference type="InterPro" id="IPR043128">
    <property type="entry name" value="Rev_trsase/Diguanyl_cyclase"/>
</dbReference>
<evidence type="ECO:0000313" key="3">
    <source>
        <dbReference type="EnsemblMetazoa" id="Aqu2.1.35679_001"/>
    </source>
</evidence>
<dbReference type="AlphaFoldDB" id="A0A1X7V796"/>
<dbReference type="GO" id="GO:0003824">
    <property type="term" value="F:catalytic activity"/>
    <property type="evidence" value="ECO:0007669"/>
    <property type="project" value="UniProtKB-KW"/>
</dbReference>
<dbReference type="SUPFAM" id="SSF56672">
    <property type="entry name" value="DNA/RNA polymerases"/>
    <property type="match status" value="1"/>
</dbReference>
<dbReference type="InterPro" id="IPR043502">
    <property type="entry name" value="DNA/RNA_pol_sf"/>
</dbReference>
<dbReference type="eggNOG" id="KOG0017">
    <property type="taxonomic scope" value="Eukaryota"/>
</dbReference>
<dbReference type="PANTHER" id="PTHR37984">
    <property type="entry name" value="PROTEIN CBG26694"/>
    <property type="match status" value="1"/>
</dbReference>
<sequence length="169" mass="18956">VQVPPRDCGISWACSGQKGLHTTPSKLTAIRNAPTPKNIRELRSFLGLINYYMRFLSNLSKRHNVKWNLSKQCDAAFTDVKNKLSAKVSLYYNPQEITLATDAFAYVLGAVLSHTTPLVDKPIAFASKTLSQAECNYSQIEKGSVHCVWCYKISQLKISQLPKNLYCIN</sequence>
<proteinExistence type="predicted"/>
<evidence type="ECO:0000259" key="2">
    <source>
        <dbReference type="Pfam" id="PF17919"/>
    </source>
</evidence>
<dbReference type="InterPro" id="IPR050951">
    <property type="entry name" value="Retrovirus_Pol_polyprotein"/>
</dbReference>
<organism evidence="3">
    <name type="scientific">Amphimedon queenslandica</name>
    <name type="common">Sponge</name>
    <dbReference type="NCBI Taxonomy" id="400682"/>
    <lineage>
        <taxon>Eukaryota</taxon>
        <taxon>Metazoa</taxon>
        <taxon>Porifera</taxon>
        <taxon>Demospongiae</taxon>
        <taxon>Heteroscleromorpha</taxon>
        <taxon>Haplosclerida</taxon>
        <taxon>Niphatidae</taxon>
        <taxon>Amphimedon</taxon>
    </lineage>
</organism>
<evidence type="ECO:0000256" key="1">
    <source>
        <dbReference type="ARBA" id="ARBA00023268"/>
    </source>
</evidence>
<dbReference type="Pfam" id="PF17919">
    <property type="entry name" value="RT_RNaseH_2"/>
    <property type="match status" value="1"/>
</dbReference>
<dbReference type="InParanoid" id="A0A1X7V796"/>
<accession>A0A1X7V796</accession>
<dbReference type="Gene3D" id="3.30.70.270">
    <property type="match status" value="1"/>
</dbReference>
<dbReference type="STRING" id="400682.A0A1X7V796"/>
<dbReference type="PANTHER" id="PTHR37984:SF5">
    <property type="entry name" value="PROTEIN NYNRIN-LIKE"/>
    <property type="match status" value="1"/>
</dbReference>
<name>A0A1X7V796_AMPQE</name>
<reference evidence="3" key="1">
    <citation type="submission" date="2017-05" db="UniProtKB">
        <authorList>
            <consortium name="EnsemblMetazoa"/>
        </authorList>
    </citation>
    <scope>IDENTIFICATION</scope>
</reference>
<protein>
    <recommendedName>
        <fullName evidence="2">Reverse transcriptase/retrotransposon-derived protein RNase H-like domain-containing protein</fullName>
    </recommendedName>
</protein>